<name>A0AAV4XTK2_CAEEX</name>
<dbReference type="Gene3D" id="1.25.40.420">
    <property type="match status" value="1"/>
</dbReference>
<keyword evidence="2" id="KW-1185">Reference proteome</keyword>
<gene>
    <name evidence="1" type="primary">spop-b_54</name>
    <name evidence="1" type="ORF">CEXT_23341</name>
</gene>
<reference evidence="1 2" key="1">
    <citation type="submission" date="2021-06" db="EMBL/GenBank/DDBJ databases">
        <title>Caerostris extrusa draft genome.</title>
        <authorList>
            <person name="Kono N."/>
            <person name="Arakawa K."/>
        </authorList>
    </citation>
    <scope>NUCLEOTIDE SEQUENCE [LARGE SCALE GENOMIC DNA]</scope>
</reference>
<proteinExistence type="predicted"/>
<dbReference type="InterPro" id="IPR011333">
    <property type="entry name" value="SKP1/BTB/POZ_sf"/>
</dbReference>
<dbReference type="Proteomes" id="UP001054945">
    <property type="component" value="Unassembled WGS sequence"/>
</dbReference>
<organism evidence="1 2">
    <name type="scientific">Caerostris extrusa</name>
    <name type="common">Bark spider</name>
    <name type="synonym">Caerostris bankana</name>
    <dbReference type="NCBI Taxonomy" id="172846"/>
    <lineage>
        <taxon>Eukaryota</taxon>
        <taxon>Metazoa</taxon>
        <taxon>Ecdysozoa</taxon>
        <taxon>Arthropoda</taxon>
        <taxon>Chelicerata</taxon>
        <taxon>Arachnida</taxon>
        <taxon>Araneae</taxon>
        <taxon>Araneomorphae</taxon>
        <taxon>Entelegynae</taxon>
        <taxon>Araneoidea</taxon>
        <taxon>Araneidae</taxon>
        <taxon>Caerostris</taxon>
    </lineage>
</organism>
<dbReference type="PANTHER" id="PTHR24413">
    <property type="entry name" value="SPECKLE-TYPE POZ PROTEIN"/>
    <property type="match status" value="1"/>
</dbReference>
<protein>
    <submittedName>
        <fullName evidence="1">Speckle-type POZ protein B</fullName>
    </submittedName>
</protein>
<comment type="caution">
    <text evidence="1">The sequence shown here is derived from an EMBL/GenBank/DDBJ whole genome shotgun (WGS) entry which is preliminary data.</text>
</comment>
<dbReference type="AlphaFoldDB" id="A0AAV4XTK2"/>
<evidence type="ECO:0000313" key="1">
    <source>
        <dbReference type="EMBL" id="GIY97245.1"/>
    </source>
</evidence>
<evidence type="ECO:0000313" key="2">
    <source>
        <dbReference type="Proteomes" id="UP001054945"/>
    </source>
</evidence>
<sequence length="104" mass="12095">MYTDDVEDLDWERAKCLYFTADKYEILSLKQTCADFLKDNVDISNCCDILLLADTHQDKDLKKKAQGFIVDQSQEVFVSDVWKSFMVDHVQLAAEVMYLKCVNQ</sequence>
<accession>A0AAV4XTK2</accession>
<dbReference type="EMBL" id="BPLR01000757">
    <property type="protein sequence ID" value="GIY97245.1"/>
    <property type="molecule type" value="Genomic_DNA"/>
</dbReference>
<dbReference type="Gene3D" id="3.30.710.10">
    <property type="entry name" value="Potassium Channel Kv1.1, Chain A"/>
    <property type="match status" value="1"/>
</dbReference>